<dbReference type="InterPro" id="IPR034118">
    <property type="entry name" value="S-100A6"/>
</dbReference>
<evidence type="ECO:0000256" key="2">
    <source>
        <dbReference type="ARBA" id="ARBA00014225"/>
    </source>
</evidence>
<evidence type="ECO:0000256" key="3">
    <source>
        <dbReference type="ARBA" id="ARBA00022723"/>
    </source>
</evidence>
<dbReference type="GO" id="GO:0005634">
    <property type="term" value="C:nucleus"/>
    <property type="evidence" value="ECO:0007669"/>
    <property type="project" value="TreeGrafter"/>
</dbReference>
<dbReference type="PROSITE" id="PS00018">
    <property type="entry name" value="EF_HAND_1"/>
    <property type="match status" value="1"/>
</dbReference>
<reference evidence="11" key="2">
    <citation type="submission" date="2025-08" db="UniProtKB">
        <authorList>
            <consortium name="Ensembl"/>
        </authorList>
    </citation>
    <scope>IDENTIFICATION</scope>
</reference>
<dbReference type="SMART" id="SM00054">
    <property type="entry name" value="EFh"/>
    <property type="match status" value="1"/>
</dbReference>
<feature type="domain" description="EF-hand" evidence="10">
    <location>
        <begin position="75"/>
        <end position="110"/>
    </location>
</feature>
<dbReference type="Pfam" id="PF01023">
    <property type="entry name" value="S_100"/>
    <property type="match status" value="1"/>
</dbReference>
<dbReference type="GO" id="GO:0044548">
    <property type="term" value="F:S100 protein binding"/>
    <property type="evidence" value="ECO:0007669"/>
    <property type="project" value="TreeGrafter"/>
</dbReference>
<evidence type="ECO:0000256" key="7">
    <source>
        <dbReference type="ARBA" id="ARBA00032106"/>
    </source>
</evidence>
<dbReference type="InterPro" id="IPR018247">
    <property type="entry name" value="EF_Hand_1_Ca_BS"/>
</dbReference>
<dbReference type="Proteomes" id="UP000694400">
    <property type="component" value="Chromosome 32"/>
</dbReference>
<dbReference type="SMART" id="SM01394">
    <property type="entry name" value="S_100"/>
    <property type="match status" value="1"/>
</dbReference>
<dbReference type="FunFam" id="1.10.238.10:FF:000044">
    <property type="entry name" value="Protein S100"/>
    <property type="match status" value="1"/>
</dbReference>
<dbReference type="CDD" id="cd05029">
    <property type="entry name" value="S-100A6"/>
    <property type="match status" value="1"/>
</dbReference>
<keyword evidence="3" id="KW-0479">Metal-binding</keyword>
<dbReference type="GO" id="GO:0005509">
    <property type="term" value="F:calcium ion binding"/>
    <property type="evidence" value="ECO:0007669"/>
    <property type="project" value="InterPro"/>
</dbReference>
<sequence>MRGGAAQAQPSLPAPRSCPAQAAQPTAMAAPLDQAIGLLVATFHKYSGKEGDKNTLSKGELKELIQKELTIGPKLKDAEIAGLMDDLDRNKDQEVNFQEYVTFLGALAMIYNDALAAVQVELSRPPGRHPPPPPPNASLRSNKISFCKVLLLRFVVVFEPQIN</sequence>
<proteinExistence type="inferred from homology"/>
<dbReference type="InterPro" id="IPR001751">
    <property type="entry name" value="S100/CaBP7/8-like_CS"/>
</dbReference>
<feature type="region of interest" description="Disordered" evidence="9">
    <location>
        <begin position="1"/>
        <end position="25"/>
    </location>
</feature>
<dbReference type="AlphaFoldDB" id="A0A8B9SNT8"/>
<evidence type="ECO:0000256" key="5">
    <source>
        <dbReference type="ARBA" id="ARBA00022837"/>
    </source>
</evidence>
<keyword evidence="4" id="KW-0677">Repeat</keyword>
<evidence type="ECO:0000313" key="11">
    <source>
        <dbReference type="Ensembl" id="ENSAPLP00020008884.1"/>
    </source>
</evidence>
<dbReference type="InterPro" id="IPR013787">
    <property type="entry name" value="S100_Ca-bd_sub"/>
</dbReference>
<keyword evidence="5" id="KW-0106">Calcium</keyword>
<dbReference type="Gene3D" id="1.10.238.10">
    <property type="entry name" value="EF-hand"/>
    <property type="match status" value="1"/>
</dbReference>
<organism evidence="11 12">
    <name type="scientific">Anas platyrhynchos</name>
    <name type="common">Mallard</name>
    <name type="synonym">Anas boschas</name>
    <dbReference type="NCBI Taxonomy" id="8839"/>
    <lineage>
        <taxon>Eukaryota</taxon>
        <taxon>Metazoa</taxon>
        <taxon>Chordata</taxon>
        <taxon>Craniata</taxon>
        <taxon>Vertebrata</taxon>
        <taxon>Euteleostomi</taxon>
        <taxon>Archelosauria</taxon>
        <taxon>Archosauria</taxon>
        <taxon>Dinosauria</taxon>
        <taxon>Saurischia</taxon>
        <taxon>Theropoda</taxon>
        <taxon>Coelurosauria</taxon>
        <taxon>Aves</taxon>
        <taxon>Neognathae</taxon>
        <taxon>Galloanserae</taxon>
        <taxon>Anseriformes</taxon>
        <taxon>Anatidae</taxon>
        <taxon>Anatinae</taxon>
        <taxon>Anas</taxon>
    </lineage>
</organism>
<dbReference type="InterPro" id="IPR011992">
    <property type="entry name" value="EF-hand-dom_pair"/>
</dbReference>
<evidence type="ECO:0000313" key="12">
    <source>
        <dbReference type="Proteomes" id="UP000694400"/>
    </source>
</evidence>
<dbReference type="Ensembl" id="ENSAPLT00020009554.1">
    <property type="protein sequence ID" value="ENSAPLP00020008884.1"/>
    <property type="gene ID" value="ENSAPLG00020006549.1"/>
</dbReference>
<protein>
    <recommendedName>
        <fullName evidence="2">Protein S100-A6</fullName>
    </recommendedName>
    <alternativeName>
        <fullName evidence="7">Calcyclin</fullName>
    </alternativeName>
    <alternativeName>
        <fullName evidence="8">S100 calcium-binding protein A6</fullName>
    </alternativeName>
</protein>
<dbReference type="PROSITE" id="PS50222">
    <property type="entry name" value="EF_HAND_2"/>
    <property type="match status" value="1"/>
</dbReference>
<dbReference type="InterPro" id="IPR002048">
    <property type="entry name" value="EF_hand_dom"/>
</dbReference>
<reference evidence="11" key="1">
    <citation type="submission" date="2019-08" db="EMBL/GenBank/DDBJ databases">
        <title>Three high-quality genomes provides insights into domestication of ducks.</title>
        <authorList>
            <person name="Hou Z.C."/>
            <person name="Zhu F."/>
            <person name="Yin Z.T."/>
            <person name="Zhang F."/>
        </authorList>
    </citation>
    <scope>NUCLEOTIDE SEQUENCE [LARGE SCALE GENOMIC DNA]</scope>
</reference>
<accession>A0A8B9SNT8</accession>
<reference evidence="11" key="3">
    <citation type="submission" date="2025-09" db="UniProtKB">
        <authorList>
            <consortium name="Ensembl"/>
        </authorList>
    </citation>
    <scope>IDENTIFICATION</scope>
</reference>
<evidence type="ECO:0000256" key="9">
    <source>
        <dbReference type="SAM" id="MobiDB-lite"/>
    </source>
</evidence>
<dbReference type="GO" id="GO:0005615">
    <property type="term" value="C:extracellular space"/>
    <property type="evidence" value="ECO:0007669"/>
    <property type="project" value="TreeGrafter"/>
</dbReference>
<dbReference type="GO" id="GO:0048306">
    <property type="term" value="F:calcium-dependent protein binding"/>
    <property type="evidence" value="ECO:0007669"/>
    <property type="project" value="TreeGrafter"/>
</dbReference>
<evidence type="ECO:0000259" key="10">
    <source>
        <dbReference type="PROSITE" id="PS50222"/>
    </source>
</evidence>
<dbReference type="PANTHER" id="PTHR11639:SF80">
    <property type="entry name" value="PROTEIN S100-A6"/>
    <property type="match status" value="1"/>
</dbReference>
<evidence type="ECO:0000256" key="4">
    <source>
        <dbReference type="ARBA" id="ARBA00022737"/>
    </source>
</evidence>
<dbReference type="GO" id="GO:0048471">
    <property type="term" value="C:perinuclear region of cytoplasm"/>
    <property type="evidence" value="ECO:0007669"/>
    <property type="project" value="TreeGrafter"/>
</dbReference>
<dbReference type="PANTHER" id="PTHR11639">
    <property type="entry name" value="S100 CALCIUM-BINDING PROTEIN"/>
    <property type="match status" value="1"/>
</dbReference>
<evidence type="ECO:0000256" key="1">
    <source>
        <dbReference type="ARBA" id="ARBA00007323"/>
    </source>
</evidence>
<dbReference type="SUPFAM" id="SSF47473">
    <property type="entry name" value="EF-hand"/>
    <property type="match status" value="1"/>
</dbReference>
<comment type="function">
    <text evidence="6">May function as calcium sensor and modulator, contributing to cellular calcium signaling. May function by interacting with other proteins, such as TPR-containing proteins, and indirectly play a role in many physiological processes such as the reorganization of the actin cytoskeleton and in cell motility. Binds 2 calcium ions. Calcium binding is cooperative.</text>
</comment>
<comment type="similarity">
    <text evidence="1">Belongs to the S-100 family.</text>
</comment>
<dbReference type="PROSITE" id="PS00303">
    <property type="entry name" value="S100_CABP"/>
    <property type="match status" value="1"/>
</dbReference>
<evidence type="ECO:0000256" key="6">
    <source>
        <dbReference type="ARBA" id="ARBA00025385"/>
    </source>
</evidence>
<evidence type="ECO:0000256" key="8">
    <source>
        <dbReference type="ARBA" id="ARBA00032794"/>
    </source>
</evidence>
<name>A0A8B9SNT8_ANAPL</name>